<dbReference type="EMBL" id="RBXR01000001">
    <property type="protein sequence ID" value="RKT70489.1"/>
    <property type="molecule type" value="Genomic_DNA"/>
</dbReference>
<evidence type="ECO:0000256" key="7">
    <source>
        <dbReference type="ARBA" id="ARBA00023136"/>
    </source>
</evidence>
<evidence type="ECO:0000256" key="1">
    <source>
        <dbReference type="ARBA" id="ARBA00004651"/>
    </source>
</evidence>
<keyword evidence="7 8" id="KW-0472">Membrane</keyword>
<protein>
    <submittedName>
        <fullName evidence="10">Putative MFS family arabinose efflux permease</fullName>
    </submittedName>
</protein>
<feature type="transmembrane region" description="Helical" evidence="8">
    <location>
        <begin position="116"/>
        <end position="137"/>
    </location>
</feature>
<dbReference type="OrthoDB" id="63984at2"/>
<dbReference type="Proteomes" id="UP000272729">
    <property type="component" value="Unassembled WGS sequence"/>
</dbReference>
<name>A0A495XA38_9PSEU</name>
<dbReference type="PROSITE" id="PS50850">
    <property type="entry name" value="MFS"/>
    <property type="match status" value="1"/>
</dbReference>
<feature type="transmembrane region" description="Helical" evidence="8">
    <location>
        <begin position="20"/>
        <end position="42"/>
    </location>
</feature>
<dbReference type="PANTHER" id="PTHR43271">
    <property type="entry name" value="BLL2771 PROTEIN"/>
    <property type="match status" value="1"/>
</dbReference>
<dbReference type="SUPFAM" id="SSF103473">
    <property type="entry name" value="MFS general substrate transporter"/>
    <property type="match status" value="1"/>
</dbReference>
<comment type="similarity">
    <text evidence="2">Belongs to the major facilitator superfamily.</text>
</comment>
<keyword evidence="4" id="KW-1003">Cell membrane</keyword>
<dbReference type="PANTHER" id="PTHR43271:SF2">
    <property type="entry name" value="BLL2771 PROTEIN"/>
    <property type="match status" value="1"/>
</dbReference>
<feature type="transmembrane region" description="Helical" evidence="8">
    <location>
        <begin position="220"/>
        <end position="240"/>
    </location>
</feature>
<keyword evidence="3" id="KW-0813">Transport</keyword>
<feature type="transmembrane region" description="Helical" evidence="8">
    <location>
        <begin position="149"/>
        <end position="168"/>
    </location>
</feature>
<keyword evidence="11" id="KW-1185">Reference proteome</keyword>
<dbReference type="GO" id="GO:0022857">
    <property type="term" value="F:transmembrane transporter activity"/>
    <property type="evidence" value="ECO:0007669"/>
    <property type="project" value="InterPro"/>
</dbReference>
<organism evidence="10 11">
    <name type="scientific">Saccharothrix variisporea</name>
    <dbReference type="NCBI Taxonomy" id="543527"/>
    <lineage>
        <taxon>Bacteria</taxon>
        <taxon>Bacillati</taxon>
        <taxon>Actinomycetota</taxon>
        <taxon>Actinomycetes</taxon>
        <taxon>Pseudonocardiales</taxon>
        <taxon>Pseudonocardiaceae</taxon>
        <taxon>Saccharothrix</taxon>
    </lineage>
</organism>
<evidence type="ECO:0000313" key="10">
    <source>
        <dbReference type="EMBL" id="RKT70489.1"/>
    </source>
</evidence>
<evidence type="ECO:0000256" key="6">
    <source>
        <dbReference type="ARBA" id="ARBA00022989"/>
    </source>
</evidence>
<comment type="caution">
    <text evidence="10">The sequence shown here is derived from an EMBL/GenBank/DDBJ whole genome shotgun (WGS) entry which is preliminary data.</text>
</comment>
<feature type="transmembrane region" description="Helical" evidence="8">
    <location>
        <begin position="92"/>
        <end position="110"/>
    </location>
</feature>
<dbReference type="RefSeq" id="WP_121222728.1">
    <property type="nucleotide sequence ID" value="NZ_JBIUBA010000090.1"/>
</dbReference>
<feature type="transmembrane region" description="Helical" evidence="8">
    <location>
        <begin position="312"/>
        <end position="334"/>
    </location>
</feature>
<keyword evidence="5 8" id="KW-0812">Transmembrane</keyword>
<accession>A0A495XA38</accession>
<dbReference type="AlphaFoldDB" id="A0A495XA38"/>
<sequence length="397" mass="39888">MSDTPQPSTATATPTAPARLVPPPVIVGVLMTAAVLAVAQLYLTVPLLPGIAARHSVPLTTAAWVGGGFGFAFALGNLFFGTASDRYDRRYVMAIGLTIGALTCVVAGAADSFGLLLAARVAEGFLAAAVPAVSLAYTAEVLPPARRAVGVTAVSSSFLLAGLVGQAYALGVDRAAGPRWVFWLLVPLLLATAFALTRLPAVPRRTGAPWRAFSRLLRTPALLTAYPGALTLLLTFVGMYTALSATVGERYDIHDAGTLLLLRLPGLPGIVLGAFAGPLIARYGPHRVAVSALLTAAVGLGVEAVTGGIVGVLVGSAVFVAGLAVAVPSLVAVVGQASGEARGAGLAGYAFLVGLGGGISPVLVAALLPAGFAVVCVVLAAILVTAATILTFGARRT</sequence>
<evidence type="ECO:0000256" key="8">
    <source>
        <dbReference type="SAM" id="Phobius"/>
    </source>
</evidence>
<feature type="transmembrane region" description="Helical" evidence="8">
    <location>
        <begin position="288"/>
        <end position="306"/>
    </location>
</feature>
<feature type="transmembrane region" description="Helical" evidence="8">
    <location>
        <begin position="62"/>
        <end position="80"/>
    </location>
</feature>
<feature type="transmembrane region" description="Helical" evidence="8">
    <location>
        <begin position="180"/>
        <end position="199"/>
    </location>
</feature>
<feature type="domain" description="Major facilitator superfamily (MFS) profile" evidence="9">
    <location>
        <begin position="26"/>
        <end position="397"/>
    </location>
</feature>
<evidence type="ECO:0000259" key="9">
    <source>
        <dbReference type="PROSITE" id="PS50850"/>
    </source>
</evidence>
<evidence type="ECO:0000313" key="11">
    <source>
        <dbReference type="Proteomes" id="UP000272729"/>
    </source>
</evidence>
<comment type="subcellular location">
    <subcellularLocation>
        <location evidence="1">Cell membrane</location>
        <topology evidence="1">Multi-pass membrane protein</topology>
    </subcellularLocation>
</comment>
<reference evidence="10 11" key="1">
    <citation type="submission" date="2018-10" db="EMBL/GenBank/DDBJ databases">
        <title>Sequencing the genomes of 1000 actinobacteria strains.</title>
        <authorList>
            <person name="Klenk H.-P."/>
        </authorList>
    </citation>
    <scope>NUCLEOTIDE SEQUENCE [LARGE SCALE GENOMIC DNA]</scope>
    <source>
        <strain evidence="10 11">DSM 43911</strain>
    </source>
</reference>
<dbReference type="InterPro" id="IPR036259">
    <property type="entry name" value="MFS_trans_sf"/>
</dbReference>
<feature type="transmembrane region" description="Helical" evidence="8">
    <location>
        <begin position="372"/>
        <end position="394"/>
    </location>
</feature>
<feature type="transmembrane region" description="Helical" evidence="8">
    <location>
        <begin position="260"/>
        <end position="281"/>
    </location>
</feature>
<evidence type="ECO:0000256" key="2">
    <source>
        <dbReference type="ARBA" id="ARBA00008335"/>
    </source>
</evidence>
<dbReference type="GO" id="GO:0005886">
    <property type="term" value="C:plasma membrane"/>
    <property type="evidence" value="ECO:0007669"/>
    <property type="project" value="UniProtKB-SubCell"/>
</dbReference>
<dbReference type="InterPro" id="IPR020846">
    <property type="entry name" value="MFS_dom"/>
</dbReference>
<feature type="transmembrane region" description="Helical" evidence="8">
    <location>
        <begin position="346"/>
        <end position="366"/>
    </location>
</feature>
<gene>
    <name evidence="10" type="ORF">DFJ66_3758</name>
</gene>
<dbReference type="Pfam" id="PF07690">
    <property type="entry name" value="MFS_1"/>
    <property type="match status" value="1"/>
</dbReference>
<proteinExistence type="inferred from homology"/>
<evidence type="ECO:0000256" key="4">
    <source>
        <dbReference type="ARBA" id="ARBA00022475"/>
    </source>
</evidence>
<evidence type="ECO:0000256" key="3">
    <source>
        <dbReference type="ARBA" id="ARBA00022448"/>
    </source>
</evidence>
<dbReference type="InterPro" id="IPR011701">
    <property type="entry name" value="MFS"/>
</dbReference>
<keyword evidence="6 8" id="KW-1133">Transmembrane helix</keyword>
<dbReference type="Gene3D" id="1.20.1250.20">
    <property type="entry name" value="MFS general substrate transporter like domains"/>
    <property type="match status" value="1"/>
</dbReference>
<evidence type="ECO:0000256" key="5">
    <source>
        <dbReference type="ARBA" id="ARBA00022692"/>
    </source>
</evidence>